<dbReference type="RefSeq" id="WP_071083137.1">
    <property type="nucleotide sequence ID" value="NZ_MBLM01000058.1"/>
</dbReference>
<dbReference type="InterPro" id="IPR036291">
    <property type="entry name" value="NAD(P)-bd_dom_sf"/>
</dbReference>
<protein>
    <submittedName>
        <fullName evidence="3">Short-chain dehydrogenase</fullName>
    </submittedName>
</protein>
<dbReference type="EMBL" id="MBLM01000058">
    <property type="protein sequence ID" value="OHV41078.1"/>
    <property type="molecule type" value="Genomic_DNA"/>
</dbReference>
<keyword evidence="2" id="KW-0560">Oxidoreductase</keyword>
<dbReference type="Gene3D" id="3.40.50.720">
    <property type="entry name" value="NAD(P)-binding Rossmann-like Domain"/>
    <property type="match status" value="1"/>
</dbReference>
<name>A0A1S1R295_9ACTN</name>
<dbReference type="Pfam" id="PF00106">
    <property type="entry name" value="adh_short"/>
    <property type="match status" value="1"/>
</dbReference>
<comment type="similarity">
    <text evidence="1">Belongs to the short-chain dehydrogenases/reductases (SDR) family.</text>
</comment>
<sequence>MTDSQAFRYDGKRALVVGGATGMGAAAARAVAALGAEVVVMDIAPADYPVAQMIVTDLADRARLDAAIDEISGPVDAVFSAAGIAGGPAVMRVNVIGHRHLLERLIAEGRLGAGSAICFISSVAGLGWQNHLPTLVEFLATEDFEAADKWVSAHEGTNSYMFSKQAINAYVARESYPLLARGIRINAICPGPTDTPLARANSWGGFDEQYRKAAGDVPPLTPEQMGNVMAFLNSDAASGISGVSLLVDSGHVGSSIGGSWEAGKPVIEFLMTQNSV</sequence>
<dbReference type="PANTHER" id="PTHR43477:SF1">
    <property type="entry name" value="DIHYDROANTICAPSIN 7-DEHYDROGENASE"/>
    <property type="match status" value="1"/>
</dbReference>
<dbReference type="Proteomes" id="UP000179627">
    <property type="component" value="Unassembled WGS sequence"/>
</dbReference>
<gene>
    <name evidence="3" type="ORF">CC117_12760</name>
</gene>
<keyword evidence="4" id="KW-1185">Reference proteome</keyword>
<accession>A0A1S1R295</accession>
<organism evidence="3 4">
    <name type="scientific">Parafrankia colletiae</name>
    <dbReference type="NCBI Taxonomy" id="573497"/>
    <lineage>
        <taxon>Bacteria</taxon>
        <taxon>Bacillati</taxon>
        <taxon>Actinomycetota</taxon>
        <taxon>Actinomycetes</taxon>
        <taxon>Frankiales</taxon>
        <taxon>Frankiaceae</taxon>
        <taxon>Parafrankia</taxon>
    </lineage>
</organism>
<reference evidence="4" key="1">
    <citation type="submission" date="2016-07" db="EMBL/GenBank/DDBJ databases">
        <title>Sequence Frankia sp. strain CcI1.17.</title>
        <authorList>
            <person name="Ghodhbane-Gtari F."/>
            <person name="Swanson E."/>
            <person name="Gueddou A."/>
            <person name="Morris K."/>
            <person name="Hezbri K."/>
            <person name="Ktari A."/>
            <person name="Nouioui I."/>
            <person name="Abebe-Akele F."/>
            <person name="Simpson S."/>
            <person name="Thomas K."/>
            <person name="Gtari M."/>
            <person name="Tisa L.S."/>
            <person name="Hurst S."/>
        </authorList>
    </citation>
    <scope>NUCLEOTIDE SEQUENCE [LARGE SCALE GENOMIC DNA]</scope>
    <source>
        <strain evidence="4">Cc1.17</strain>
    </source>
</reference>
<evidence type="ECO:0000256" key="2">
    <source>
        <dbReference type="ARBA" id="ARBA00023002"/>
    </source>
</evidence>
<proteinExistence type="inferred from homology"/>
<dbReference type="PRINTS" id="PR00081">
    <property type="entry name" value="GDHRDH"/>
</dbReference>
<dbReference type="InterPro" id="IPR002347">
    <property type="entry name" value="SDR_fam"/>
</dbReference>
<dbReference type="InterPro" id="IPR051122">
    <property type="entry name" value="SDR_DHRS6-like"/>
</dbReference>
<dbReference type="GO" id="GO:0016491">
    <property type="term" value="F:oxidoreductase activity"/>
    <property type="evidence" value="ECO:0007669"/>
    <property type="project" value="UniProtKB-KW"/>
</dbReference>
<dbReference type="Pfam" id="PF13561">
    <property type="entry name" value="adh_short_C2"/>
    <property type="match status" value="1"/>
</dbReference>
<dbReference type="PANTHER" id="PTHR43477">
    <property type="entry name" value="DIHYDROANTICAPSIN 7-DEHYDROGENASE"/>
    <property type="match status" value="1"/>
</dbReference>
<evidence type="ECO:0000313" key="4">
    <source>
        <dbReference type="Proteomes" id="UP000179627"/>
    </source>
</evidence>
<comment type="caution">
    <text evidence="3">The sequence shown here is derived from an EMBL/GenBank/DDBJ whole genome shotgun (WGS) entry which is preliminary data.</text>
</comment>
<evidence type="ECO:0000313" key="3">
    <source>
        <dbReference type="EMBL" id="OHV41078.1"/>
    </source>
</evidence>
<evidence type="ECO:0000256" key="1">
    <source>
        <dbReference type="ARBA" id="ARBA00006484"/>
    </source>
</evidence>
<dbReference type="OrthoDB" id="9809287at2"/>
<dbReference type="AlphaFoldDB" id="A0A1S1R295"/>
<dbReference type="SUPFAM" id="SSF51735">
    <property type="entry name" value="NAD(P)-binding Rossmann-fold domains"/>
    <property type="match status" value="1"/>
</dbReference>